<keyword evidence="4" id="KW-0249">Electron transport</keyword>
<organism evidence="11 12">
    <name type="scientific">Marinihelvus fidelis</name>
    <dbReference type="NCBI Taxonomy" id="2613842"/>
    <lineage>
        <taxon>Bacteria</taxon>
        <taxon>Pseudomonadati</taxon>
        <taxon>Pseudomonadota</taxon>
        <taxon>Gammaproteobacteria</taxon>
        <taxon>Chromatiales</taxon>
        <taxon>Wenzhouxiangellaceae</taxon>
        <taxon>Marinihelvus</taxon>
    </lineage>
</organism>
<gene>
    <name evidence="11" type="ORF">F3N42_15385</name>
</gene>
<name>A0A5N0T3C7_9GAMM</name>
<dbReference type="Gene3D" id="1.10.10.1100">
    <property type="entry name" value="BFD-like [2Fe-2S]-binding domain"/>
    <property type="match status" value="1"/>
</dbReference>
<keyword evidence="12" id="KW-1185">Reference proteome</keyword>
<keyword evidence="6" id="KW-0411">Iron-sulfur</keyword>
<evidence type="ECO:0000256" key="2">
    <source>
        <dbReference type="ARBA" id="ARBA00022714"/>
    </source>
</evidence>
<dbReference type="Proteomes" id="UP000325372">
    <property type="component" value="Unassembled WGS sequence"/>
</dbReference>
<evidence type="ECO:0000256" key="4">
    <source>
        <dbReference type="ARBA" id="ARBA00022982"/>
    </source>
</evidence>
<dbReference type="InterPro" id="IPR041854">
    <property type="entry name" value="BFD-like_2Fe2S-bd_dom_sf"/>
</dbReference>
<dbReference type="GO" id="GO:0051537">
    <property type="term" value="F:2 iron, 2 sulfur cluster binding"/>
    <property type="evidence" value="ECO:0007669"/>
    <property type="project" value="UniProtKB-KW"/>
</dbReference>
<evidence type="ECO:0000256" key="8">
    <source>
        <dbReference type="ARBA" id="ARBA00039386"/>
    </source>
</evidence>
<keyword evidence="2" id="KW-0001">2Fe-2S</keyword>
<keyword evidence="1" id="KW-0813">Transport</keyword>
<dbReference type="PANTHER" id="PTHR37424:SF1">
    <property type="entry name" value="BACTERIOFERRITIN-ASSOCIATED FERREDOXIN"/>
    <property type="match status" value="1"/>
</dbReference>
<evidence type="ECO:0000256" key="1">
    <source>
        <dbReference type="ARBA" id="ARBA00022448"/>
    </source>
</evidence>
<evidence type="ECO:0000256" key="5">
    <source>
        <dbReference type="ARBA" id="ARBA00023004"/>
    </source>
</evidence>
<evidence type="ECO:0000256" key="6">
    <source>
        <dbReference type="ARBA" id="ARBA00023014"/>
    </source>
</evidence>
<sequence>MYVCLCNAVTDSDIHAAVKEGVRDLNQLSSRTGCSITCGRCTSTAVEVLGEAMSGSGEVLKLVPEPALG</sequence>
<evidence type="ECO:0000256" key="3">
    <source>
        <dbReference type="ARBA" id="ARBA00022723"/>
    </source>
</evidence>
<dbReference type="GO" id="GO:0046872">
    <property type="term" value="F:metal ion binding"/>
    <property type="evidence" value="ECO:0007669"/>
    <property type="project" value="UniProtKB-KW"/>
</dbReference>
<dbReference type="PANTHER" id="PTHR37424">
    <property type="entry name" value="BACTERIOFERRITIN-ASSOCIATED FERREDOXIN"/>
    <property type="match status" value="1"/>
</dbReference>
<evidence type="ECO:0000313" key="11">
    <source>
        <dbReference type="EMBL" id="KAA9129575.1"/>
    </source>
</evidence>
<evidence type="ECO:0000259" key="10">
    <source>
        <dbReference type="Pfam" id="PF04324"/>
    </source>
</evidence>
<feature type="domain" description="BFD-like [2Fe-2S]-binding" evidence="10">
    <location>
        <begin position="2"/>
        <end position="50"/>
    </location>
</feature>
<proteinExistence type="inferred from homology"/>
<protein>
    <recommendedName>
        <fullName evidence="8">Bacterioferritin-associated ferredoxin</fullName>
    </recommendedName>
</protein>
<comment type="caution">
    <text evidence="11">The sequence shown here is derived from an EMBL/GenBank/DDBJ whole genome shotgun (WGS) entry which is preliminary data.</text>
</comment>
<dbReference type="InterPro" id="IPR052371">
    <property type="entry name" value="BFD-associated_ferredoxin"/>
</dbReference>
<dbReference type="RefSeq" id="WP_150865814.1">
    <property type="nucleotide sequence ID" value="NZ_VYXP01000014.1"/>
</dbReference>
<dbReference type="Pfam" id="PF04324">
    <property type="entry name" value="Fer2_BFD"/>
    <property type="match status" value="1"/>
</dbReference>
<keyword evidence="5" id="KW-0408">Iron</keyword>
<comment type="similarity">
    <text evidence="9">Belongs to the Bfd family.</text>
</comment>
<accession>A0A5N0T3C7</accession>
<reference evidence="11 12" key="1">
    <citation type="submission" date="2019-09" db="EMBL/GenBank/DDBJ databases">
        <title>Wenzhouxiangella sp. Genome sequencing and assembly.</title>
        <authorList>
            <person name="Zhang R."/>
        </authorList>
    </citation>
    <scope>NUCLEOTIDE SEQUENCE [LARGE SCALE GENOMIC DNA]</scope>
    <source>
        <strain evidence="11 12">W260</strain>
    </source>
</reference>
<evidence type="ECO:0000256" key="9">
    <source>
        <dbReference type="ARBA" id="ARBA00046332"/>
    </source>
</evidence>
<dbReference type="AlphaFoldDB" id="A0A5N0T3C7"/>
<keyword evidence="3" id="KW-0479">Metal-binding</keyword>
<comment type="cofactor">
    <cofactor evidence="7">
        <name>[2Fe-2S] cluster</name>
        <dbReference type="ChEBI" id="CHEBI:190135"/>
    </cofactor>
</comment>
<dbReference type="InterPro" id="IPR007419">
    <property type="entry name" value="BFD-like_2Fe2S-bd_dom"/>
</dbReference>
<evidence type="ECO:0000256" key="7">
    <source>
        <dbReference type="ARBA" id="ARBA00034078"/>
    </source>
</evidence>
<evidence type="ECO:0000313" key="12">
    <source>
        <dbReference type="Proteomes" id="UP000325372"/>
    </source>
</evidence>
<dbReference type="EMBL" id="VYXP01000014">
    <property type="protein sequence ID" value="KAA9129575.1"/>
    <property type="molecule type" value="Genomic_DNA"/>
</dbReference>